<evidence type="ECO:0000256" key="6">
    <source>
        <dbReference type="SAM" id="Phobius"/>
    </source>
</evidence>
<sequence>MSHKKKSEWGFITQLLLGIAAGVVVGLLANEAVMEVICSIKHVLGQFIFYTVPLVIIAFIAPSITRLKHNANRMLGAGISIAYLSAVGAATMACIAGYLIIPHLSVPTSMEGLRELPKVVFQLNIPPIMSVMTALVTAIILGITVLWTKAELFEKALVEFEAIMLKVIQRIVIPVLPLFIATTFAALAYEGSLTKQLPVFLKVIALVLVGHGVWLAVLYTIGGLLSGRNPLEVVRHYGPAYLTAVGTMSSAATLPVSLRCARQSKVLSKDTAEFMIPLGATIHLCGSVLTETFFAMTISLMLYGHMPSVGTMAMFIVLFGVFAIGAPGVPGGTVMASLGIVVGVLQFDPAGVALLVAIFALQDSFGTACNVTGDGAIALMLEGLFNKNGELSRANAEALAAER</sequence>
<feature type="transmembrane region" description="Helical" evidence="6">
    <location>
        <begin position="42"/>
        <end position="61"/>
    </location>
</feature>
<dbReference type="Proteomes" id="UP000580856">
    <property type="component" value="Unassembled WGS sequence"/>
</dbReference>
<keyword evidence="3 6" id="KW-0812">Transmembrane</keyword>
<feature type="transmembrane region" description="Helical" evidence="6">
    <location>
        <begin position="121"/>
        <end position="147"/>
    </location>
</feature>
<dbReference type="PANTHER" id="PTHR42865">
    <property type="entry name" value="PROTON/GLUTAMATE-ASPARTATE SYMPORTER"/>
    <property type="match status" value="1"/>
</dbReference>
<keyword evidence="5 6" id="KW-0472">Membrane</keyword>
<comment type="caution">
    <text evidence="7">The sequence shown here is derived from an EMBL/GenBank/DDBJ whole genome shotgun (WGS) entry which is preliminary data.</text>
</comment>
<feature type="transmembrane region" description="Helical" evidence="6">
    <location>
        <begin position="12"/>
        <end position="30"/>
    </location>
</feature>
<evidence type="ECO:0000313" key="8">
    <source>
        <dbReference type="Proteomes" id="UP000580856"/>
    </source>
</evidence>
<keyword evidence="4 6" id="KW-1133">Transmembrane helix</keyword>
<feature type="transmembrane region" description="Helical" evidence="6">
    <location>
        <begin position="338"/>
        <end position="361"/>
    </location>
</feature>
<evidence type="ECO:0000256" key="2">
    <source>
        <dbReference type="ARBA" id="ARBA00022448"/>
    </source>
</evidence>
<dbReference type="InterPro" id="IPR001991">
    <property type="entry name" value="Na-dicarboxylate_symporter"/>
</dbReference>
<dbReference type="GO" id="GO:0015293">
    <property type="term" value="F:symporter activity"/>
    <property type="evidence" value="ECO:0007669"/>
    <property type="project" value="InterPro"/>
</dbReference>
<proteinExistence type="predicted"/>
<feature type="transmembrane region" description="Helical" evidence="6">
    <location>
        <begin position="199"/>
        <end position="221"/>
    </location>
</feature>
<feature type="transmembrane region" description="Helical" evidence="6">
    <location>
        <begin position="309"/>
        <end position="326"/>
    </location>
</feature>
<dbReference type="PANTHER" id="PTHR42865:SF10">
    <property type="entry name" value="SODIUM:DICARBOXYLATE SYMPORTER FAMILY PROTEIN"/>
    <property type="match status" value="1"/>
</dbReference>
<feature type="transmembrane region" description="Helical" evidence="6">
    <location>
        <begin position="167"/>
        <end position="187"/>
    </location>
</feature>
<evidence type="ECO:0000256" key="4">
    <source>
        <dbReference type="ARBA" id="ARBA00022989"/>
    </source>
</evidence>
<dbReference type="Gene3D" id="1.10.3860.10">
    <property type="entry name" value="Sodium:dicarboxylate symporter"/>
    <property type="match status" value="1"/>
</dbReference>
<comment type="subcellular location">
    <subcellularLocation>
        <location evidence="1">Membrane</location>
        <topology evidence="1">Multi-pass membrane protein</topology>
    </subcellularLocation>
</comment>
<dbReference type="SUPFAM" id="SSF118215">
    <property type="entry name" value="Proton glutamate symport protein"/>
    <property type="match status" value="1"/>
</dbReference>
<evidence type="ECO:0000313" key="7">
    <source>
        <dbReference type="EMBL" id="NJB69096.1"/>
    </source>
</evidence>
<gene>
    <name evidence="7" type="ORF">GGQ74_002790</name>
</gene>
<evidence type="ECO:0000256" key="5">
    <source>
        <dbReference type="ARBA" id="ARBA00023136"/>
    </source>
</evidence>
<reference evidence="7 8" key="1">
    <citation type="submission" date="2020-03" db="EMBL/GenBank/DDBJ databases">
        <title>Genomic Encyclopedia of Type Strains, Phase IV (KMG-IV): sequencing the most valuable type-strain genomes for metagenomic binning, comparative biology and taxonomic classification.</title>
        <authorList>
            <person name="Goeker M."/>
        </authorList>
    </citation>
    <scope>NUCLEOTIDE SEQUENCE [LARGE SCALE GENOMIC DNA]</scope>
    <source>
        <strain evidence="7 8">DSM 24233</strain>
    </source>
</reference>
<protein>
    <submittedName>
        <fullName evidence="7">Na+/H+-dicarboxylate symporter</fullName>
    </submittedName>
</protein>
<name>A0A846QJN8_9BACT</name>
<organism evidence="7 8">
    <name type="scientific">Desulfobaculum xiamenense</name>
    <dbReference type="NCBI Taxonomy" id="995050"/>
    <lineage>
        <taxon>Bacteria</taxon>
        <taxon>Pseudomonadati</taxon>
        <taxon>Thermodesulfobacteriota</taxon>
        <taxon>Desulfovibrionia</taxon>
        <taxon>Desulfovibrionales</taxon>
        <taxon>Desulfovibrionaceae</taxon>
        <taxon>Desulfobaculum</taxon>
    </lineage>
</organism>
<keyword evidence="2" id="KW-0813">Transport</keyword>
<dbReference type="Pfam" id="PF00375">
    <property type="entry name" value="SDF"/>
    <property type="match status" value="1"/>
</dbReference>
<evidence type="ECO:0000256" key="3">
    <source>
        <dbReference type="ARBA" id="ARBA00022692"/>
    </source>
</evidence>
<dbReference type="AlphaFoldDB" id="A0A846QJN8"/>
<dbReference type="InterPro" id="IPR036458">
    <property type="entry name" value="Na:dicarbo_symporter_sf"/>
</dbReference>
<keyword evidence="8" id="KW-1185">Reference proteome</keyword>
<accession>A0A846QJN8</accession>
<dbReference type="PRINTS" id="PR00173">
    <property type="entry name" value="EDTRNSPORT"/>
</dbReference>
<feature type="transmembrane region" description="Helical" evidence="6">
    <location>
        <begin position="81"/>
        <end position="101"/>
    </location>
</feature>
<evidence type="ECO:0000256" key="1">
    <source>
        <dbReference type="ARBA" id="ARBA00004141"/>
    </source>
</evidence>
<dbReference type="EMBL" id="JAATJA010000003">
    <property type="protein sequence ID" value="NJB69096.1"/>
    <property type="molecule type" value="Genomic_DNA"/>
</dbReference>
<dbReference type="GO" id="GO:0005886">
    <property type="term" value="C:plasma membrane"/>
    <property type="evidence" value="ECO:0007669"/>
    <property type="project" value="TreeGrafter"/>
</dbReference>
<dbReference type="RefSeq" id="WP_167942181.1">
    <property type="nucleotide sequence ID" value="NZ_JAATJA010000003.1"/>
</dbReference>